<keyword evidence="7 8" id="KW-0472">Membrane</keyword>
<name>A0A1E3JVP2_9TREE</name>
<keyword evidence="5 8" id="KW-0812">Transmembrane</keyword>
<dbReference type="Proteomes" id="UP000095149">
    <property type="component" value="Unassembled WGS sequence"/>
</dbReference>
<sequence>MSAQEFFEKPFDKPNEARQTDEKTGGLPPKPEVRGSFWSRCHDRWALVAFLTSFTVYLVLSVYCLYKVGTDYDDVTDIDVPGDWQESSSGTTSSSGGVDYGEAFTKETGYVFALASAVAFGLSFGLLFFVRYFPTVTIIIGPVISLLYMIGATVGCIYLKIWGEAAICAATAALIVLCLFMFMSRYRLARDLLDTANQAAKAHWSVFWTVLIGTLIQGLSSLWNIATFISVFLVFEPWHQGQYITQSGSDPHVFLCVDRHDAGCDDGDYCSAGMTWVLLTFVIIEYMWISGVISNVTLIVMAGGPYALVDGSLKVDEWWNWLILLYSFILALNIGLALTSALEAGVTTIFVCLDKDPDYLKQRNPRFYDDLCAHPDYYSIVMPEANRPLQPRERA</sequence>
<comment type="function">
    <text evidence="1 8">Probably involved in transport through the plasma membrane.</text>
</comment>
<comment type="caution">
    <text evidence="10">The sequence shown here is derived from an EMBL/GenBank/DDBJ whole genome shotgun (WGS) entry which is preliminary data.</text>
</comment>
<dbReference type="InterPro" id="IPR007603">
    <property type="entry name" value="Choline_transptr-like"/>
</dbReference>
<dbReference type="AlphaFoldDB" id="A0A1E3JVP2"/>
<organism evidence="10 11">
    <name type="scientific">Cryptococcus amylolentus CBS 6273</name>
    <dbReference type="NCBI Taxonomy" id="1296118"/>
    <lineage>
        <taxon>Eukaryota</taxon>
        <taxon>Fungi</taxon>
        <taxon>Dikarya</taxon>
        <taxon>Basidiomycota</taxon>
        <taxon>Agaricomycotina</taxon>
        <taxon>Tremellomycetes</taxon>
        <taxon>Tremellales</taxon>
        <taxon>Cryptococcaceae</taxon>
        <taxon>Cryptococcus</taxon>
    </lineage>
</organism>
<evidence type="ECO:0000256" key="1">
    <source>
        <dbReference type="ARBA" id="ARBA00002957"/>
    </source>
</evidence>
<reference evidence="10 11" key="1">
    <citation type="submission" date="2016-06" db="EMBL/GenBank/DDBJ databases">
        <title>Evolution of pathogenesis and genome organization in the Tremellales.</title>
        <authorList>
            <person name="Cuomo C."/>
            <person name="Litvintseva A."/>
            <person name="Heitman J."/>
            <person name="Chen Y."/>
            <person name="Sun S."/>
            <person name="Springer D."/>
            <person name="Dromer F."/>
            <person name="Young S."/>
            <person name="Zeng Q."/>
            <person name="Chapman S."/>
            <person name="Gujja S."/>
            <person name="Saif S."/>
            <person name="Birren B."/>
        </authorList>
    </citation>
    <scope>NUCLEOTIDE SEQUENCE [LARGE SCALE GENOMIC DNA]</scope>
    <source>
        <strain evidence="10 11">CBS 6273</strain>
    </source>
</reference>
<feature type="transmembrane region" description="Helical" evidence="8">
    <location>
        <begin position="136"/>
        <end position="159"/>
    </location>
</feature>
<evidence type="ECO:0000256" key="9">
    <source>
        <dbReference type="SAM" id="MobiDB-lite"/>
    </source>
</evidence>
<dbReference type="EMBL" id="MEKH01000008">
    <property type="protein sequence ID" value="ODO04915.1"/>
    <property type="molecule type" value="Genomic_DNA"/>
</dbReference>
<dbReference type="Pfam" id="PF04515">
    <property type="entry name" value="Choline_transpo"/>
    <property type="match status" value="1"/>
</dbReference>
<dbReference type="OrthoDB" id="2576433at2759"/>
<evidence type="ECO:0000256" key="4">
    <source>
        <dbReference type="ARBA" id="ARBA00015388"/>
    </source>
</evidence>
<feature type="transmembrane region" description="Helical" evidence="8">
    <location>
        <begin position="45"/>
        <end position="66"/>
    </location>
</feature>
<feature type="transmembrane region" description="Helical" evidence="8">
    <location>
        <begin position="110"/>
        <end position="130"/>
    </location>
</feature>
<evidence type="ECO:0000256" key="3">
    <source>
        <dbReference type="ARBA" id="ARBA00007168"/>
    </source>
</evidence>
<accession>A0A1E3JVP2</accession>
<comment type="similarity">
    <text evidence="3 8">Belongs to the CTL (choline transporter-like) family.</text>
</comment>
<evidence type="ECO:0000256" key="5">
    <source>
        <dbReference type="ARBA" id="ARBA00022692"/>
    </source>
</evidence>
<feature type="transmembrane region" description="Helical" evidence="8">
    <location>
        <begin position="166"/>
        <end position="186"/>
    </location>
</feature>
<evidence type="ECO:0000256" key="2">
    <source>
        <dbReference type="ARBA" id="ARBA00004141"/>
    </source>
</evidence>
<dbReference type="PANTHER" id="PTHR12385">
    <property type="entry name" value="CHOLINE TRANSPORTER-LIKE (SLC FAMILY 44)"/>
    <property type="match status" value="1"/>
</dbReference>
<dbReference type="GO" id="GO:0005886">
    <property type="term" value="C:plasma membrane"/>
    <property type="evidence" value="ECO:0007669"/>
    <property type="project" value="UniProtKB-SubCell"/>
</dbReference>
<proteinExistence type="inferred from homology"/>
<dbReference type="GO" id="GO:0022857">
    <property type="term" value="F:transmembrane transporter activity"/>
    <property type="evidence" value="ECO:0007669"/>
    <property type="project" value="UniProtKB-UniRule"/>
</dbReference>
<feature type="transmembrane region" description="Helical" evidence="8">
    <location>
        <begin position="323"/>
        <end position="353"/>
    </location>
</feature>
<evidence type="ECO:0000256" key="6">
    <source>
        <dbReference type="ARBA" id="ARBA00022989"/>
    </source>
</evidence>
<feature type="transmembrane region" description="Helical" evidence="8">
    <location>
        <begin position="206"/>
        <end position="235"/>
    </location>
</feature>
<feature type="region of interest" description="Disordered" evidence="9">
    <location>
        <begin position="1"/>
        <end position="31"/>
    </location>
</feature>
<gene>
    <name evidence="10" type="ORF">I350_05525</name>
</gene>
<evidence type="ECO:0000256" key="7">
    <source>
        <dbReference type="ARBA" id="ARBA00023136"/>
    </source>
</evidence>
<protein>
    <recommendedName>
        <fullName evidence="4 8">Protein PNS1</fullName>
    </recommendedName>
</protein>
<comment type="subcellular location">
    <subcellularLocation>
        <location evidence="8">Cell membrane</location>
        <topology evidence="8">Multi-pass membrane protein</topology>
    </subcellularLocation>
    <subcellularLocation>
        <location evidence="2">Membrane</location>
        <topology evidence="2">Multi-pass membrane protein</topology>
    </subcellularLocation>
</comment>
<evidence type="ECO:0000313" key="11">
    <source>
        <dbReference type="Proteomes" id="UP000095149"/>
    </source>
</evidence>
<dbReference type="PANTHER" id="PTHR12385:SF4">
    <property type="entry name" value="PROTEIN PNS1"/>
    <property type="match status" value="1"/>
</dbReference>
<evidence type="ECO:0000313" key="10">
    <source>
        <dbReference type="EMBL" id="ODO04915.1"/>
    </source>
</evidence>
<feature type="compositionally biased region" description="Basic and acidic residues" evidence="9">
    <location>
        <begin position="1"/>
        <end position="24"/>
    </location>
</feature>
<keyword evidence="6 8" id="KW-1133">Transmembrane helix</keyword>
<feature type="transmembrane region" description="Helical" evidence="8">
    <location>
        <begin position="276"/>
        <end position="303"/>
    </location>
</feature>
<evidence type="ECO:0000256" key="8">
    <source>
        <dbReference type="RuleBase" id="RU368066"/>
    </source>
</evidence>